<dbReference type="PROSITE" id="PS50157">
    <property type="entry name" value="ZINC_FINGER_C2H2_2"/>
    <property type="match status" value="4"/>
</dbReference>
<keyword evidence="8" id="KW-0862">Zinc</keyword>
<keyword evidence="7 14" id="KW-0863">Zinc-finger</keyword>
<comment type="function">
    <text evidence="1">May be involved in transcriptional regulation.</text>
</comment>
<keyword evidence="12" id="KW-0804">Transcription</keyword>
<keyword evidence="6" id="KW-0677">Repeat</keyword>
<evidence type="ECO:0000256" key="4">
    <source>
        <dbReference type="ARBA" id="ARBA00022499"/>
    </source>
</evidence>
<feature type="domain" description="C2H2-type" evidence="15">
    <location>
        <begin position="320"/>
        <end position="347"/>
    </location>
</feature>
<name>A0A210PZ96_MIZYE</name>
<protein>
    <submittedName>
        <fullName evidence="16">Oocyte zinc finger protein XlCOF6</fullName>
    </submittedName>
</protein>
<evidence type="ECO:0000256" key="7">
    <source>
        <dbReference type="ARBA" id="ARBA00022771"/>
    </source>
</evidence>
<dbReference type="Pfam" id="PF00096">
    <property type="entry name" value="zf-C2H2"/>
    <property type="match status" value="3"/>
</dbReference>
<comment type="subcellular location">
    <subcellularLocation>
        <location evidence="2">Nucleus</location>
    </subcellularLocation>
</comment>
<evidence type="ECO:0000256" key="11">
    <source>
        <dbReference type="ARBA" id="ARBA00023125"/>
    </source>
</evidence>
<dbReference type="PANTHER" id="PTHR24388">
    <property type="entry name" value="ZINC FINGER PROTEIN"/>
    <property type="match status" value="1"/>
</dbReference>
<accession>A0A210PZ96</accession>
<dbReference type="GO" id="GO:0000978">
    <property type="term" value="F:RNA polymerase II cis-regulatory region sequence-specific DNA binding"/>
    <property type="evidence" value="ECO:0007669"/>
    <property type="project" value="TreeGrafter"/>
</dbReference>
<feature type="domain" description="C2H2-type" evidence="15">
    <location>
        <begin position="377"/>
        <end position="404"/>
    </location>
</feature>
<keyword evidence="17" id="KW-1185">Reference proteome</keyword>
<evidence type="ECO:0000256" key="14">
    <source>
        <dbReference type="PROSITE-ProRule" id="PRU00042"/>
    </source>
</evidence>
<feature type="domain" description="C2H2-type" evidence="15">
    <location>
        <begin position="349"/>
        <end position="376"/>
    </location>
</feature>
<evidence type="ECO:0000256" key="6">
    <source>
        <dbReference type="ARBA" id="ARBA00022737"/>
    </source>
</evidence>
<evidence type="ECO:0000313" key="17">
    <source>
        <dbReference type="Proteomes" id="UP000242188"/>
    </source>
</evidence>
<keyword evidence="13" id="KW-0539">Nucleus</keyword>
<dbReference type="AlphaFoldDB" id="A0A210PZ96"/>
<dbReference type="EMBL" id="NEDP02005354">
    <property type="protein sequence ID" value="OWF41808.1"/>
    <property type="molecule type" value="Genomic_DNA"/>
</dbReference>
<keyword evidence="9" id="KW-0832">Ubl conjugation</keyword>
<reference evidence="16 17" key="1">
    <citation type="journal article" date="2017" name="Nat. Ecol. Evol.">
        <title>Scallop genome provides insights into evolution of bilaterian karyotype and development.</title>
        <authorList>
            <person name="Wang S."/>
            <person name="Zhang J."/>
            <person name="Jiao W."/>
            <person name="Li J."/>
            <person name="Xun X."/>
            <person name="Sun Y."/>
            <person name="Guo X."/>
            <person name="Huan P."/>
            <person name="Dong B."/>
            <person name="Zhang L."/>
            <person name="Hu X."/>
            <person name="Sun X."/>
            <person name="Wang J."/>
            <person name="Zhao C."/>
            <person name="Wang Y."/>
            <person name="Wang D."/>
            <person name="Huang X."/>
            <person name="Wang R."/>
            <person name="Lv J."/>
            <person name="Li Y."/>
            <person name="Zhang Z."/>
            <person name="Liu B."/>
            <person name="Lu W."/>
            <person name="Hui Y."/>
            <person name="Liang J."/>
            <person name="Zhou Z."/>
            <person name="Hou R."/>
            <person name="Li X."/>
            <person name="Liu Y."/>
            <person name="Li H."/>
            <person name="Ning X."/>
            <person name="Lin Y."/>
            <person name="Zhao L."/>
            <person name="Xing Q."/>
            <person name="Dou J."/>
            <person name="Li Y."/>
            <person name="Mao J."/>
            <person name="Guo H."/>
            <person name="Dou H."/>
            <person name="Li T."/>
            <person name="Mu C."/>
            <person name="Jiang W."/>
            <person name="Fu Q."/>
            <person name="Fu X."/>
            <person name="Miao Y."/>
            <person name="Liu J."/>
            <person name="Yu Q."/>
            <person name="Li R."/>
            <person name="Liao H."/>
            <person name="Li X."/>
            <person name="Kong Y."/>
            <person name="Jiang Z."/>
            <person name="Chourrout D."/>
            <person name="Li R."/>
            <person name="Bao Z."/>
        </authorList>
    </citation>
    <scope>NUCLEOTIDE SEQUENCE [LARGE SCALE GENOMIC DNA]</scope>
    <source>
        <strain evidence="16 17">PY_sf001</strain>
    </source>
</reference>
<gene>
    <name evidence="16" type="ORF">KP79_PYT14035</name>
</gene>
<evidence type="ECO:0000256" key="1">
    <source>
        <dbReference type="ARBA" id="ARBA00003767"/>
    </source>
</evidence>
<dbReference type="PANTHER" id="PTHR24388:SF54">
    <property type="entry name" value="PROTEIN ESCARGOT"/>
    <property type="match status" value="1"/>
</dbReference>
<keyword evidence="4" id="KW-1017">Isopeptide bond</keyword>
<dbReference type="PROSITE" id="PS00028">
    <property type="entry name" value="ZINC_FINGER_C2H2_1"/>
    <property type="match status" value="4"/>
</dbReference>
<sequence length="434" mass="50261">MKKLFIDCQHKCPPCDTMFPNISHLISHLKTHRKINNQKSKRLRAADLEDLQVVPKKSKASNSEGECRGVSADVQVKQEIETLNEESWPEPEISKEMRLKFQGNNYPDEGHERNAESFLRNHQPINTEKQISCWEDERKIVKKQQRCLYSYQGENKSTGTLYGQDTDPLDKLDIHIRTDTKKVPGSIASCSTEFSMTNYIQKLCKCNVCDDVFSSPELLRRHFMTEHATLSKKSGDAKRLCESVENYDTESPTGKILSTEKLIAEELQESNHKQKTSNEVTNVNSEWGICGEKWNSQSQYKSHILTRHATKHKGKLGIFFKCNICGQKCSGKYVFESHLKRHTSRERSFKCNTCGKSFFRKGELVRHMKIHTGVFEYTCDICRKGFHDKGSLQNHIRKHKCEETDTCTNLRKSSKPLQTRLLMMSWRRWVSQIS</sequence>
<evidence type="ECO:0000256" key="12">
    <source>
        <dbReference type="ARBA" id="ARBA00023163"/>
    </source>
</evidence>
<dbReference type="Proteomes" id="UP000242188">
    <property type="component" value="Unassembled WGS sequence"/>
</dbReference>
<dbReference type="FunFam" id="3.30.160.60:FF:000247">
    <property type="entry name" value="Zinc finger protein 236"/>
    <property type="match status" value="1"/>
</dbReference>
<comment type="caution">
    <text evidence="16">The sequence shown here is derived from an EMBL/GenBank/DDBJ whole genome shotgun (WGS) entry which is preliminary data.</text>
</comment>
<dbReference type="STRING" id="6573.A0A210PZ96"/>
<evidence type="ECO:0000256" key="3">
    <source>
        <dbReference type="ARBA" id="ARBA00006991"/>
    </source>
</evidence>
<dbReference type="Pfam" id="PF13894">
    <property type="entry name" value="zf-C2H2_4"/>
    <property type="match status" value="1"/>
</dbReference>
<dbReference type="OrthoDB" id="6278242at2759"/>
<keyword evidence="5" id="KW-0479">Metal-binding</keyword>
<evidence type="ECO:0000256" key="10">
    <source>
        <dbReference type="ARBA" id="ARBA00023015"/>
    </source>
</evidence>
<evidence type="ECO:0000313" key="16">
    <source>
        <dbReference type="EMBL" id="OWF41808.1"/>
    </source>
</evidence>
<proteinExistence type="inferred from homology"/>
<dbReference type="InterPro" id="IPR013087">
    <property type="entry name" value="Znf_C2H2_type"/>
</dbReference>
<dbReference type="GO" id="GO:0008270">
    <property type="term" value="F:zinc ion binding"/>
    <property type="evidence" value="ECO:0007669"/>
    <property type="project" value="UniProtKB-KW"/>
</dbReference>
<evidence type="ECO:0000256" key="13">
    <source>
        <dbReference type="ARBA" id="ARBA00023242"/>
    </source>
</evidence>
<evidence type="ECO:0000256" key="9">
    <source>
        <dbReference type="ARBA" id="ARBA00022843"/>
    </source>
</evidence>
<feature type="domain" description="C2H2-type" evidence="15">
    <location>
        <begin position="10"/>
        <end position="32"/>
    </location>
</feature>
<evidence type="ECO:0000256" key="8">
    <source>
        <dbReference type="ARBA" id="ARBA00022833"/>
    </source>
</evidence>
<dbReference type="GO" id="GO:0005634">
    <property type="term" value="C:nucleus"/>
    <property type="evidence" value="ECO:0007669"/>
    <property type="project" value="UniProtKB-SubCell"/>
</dbReference>
<organism evidence="16 17">
    <name type="scientific">Mizuhopecten yessoensis</name>
    <name type="common">Japanese scallop</name>
    <name type="synonym">Patinopecten yessoensis</name>
    <dbReference type="NCBI Taxonomy" id="6573"/>
    <lineage>
        <taxon>Eukaryota</taxon>
        <taxon>Metazoa</taxon>
        <taxon>Spiralia</taxon>
        <taxon>Lophotrochozoa</taxon>
        <taxon>Mollusca</taxon>
        <taxon>Bivalvia</taxon>
        <taxon>Autobranchia</taxon>
        <taxon>Pteriomorphia</taxon>
        <taxon>Pectinida</taxon>
        <taxon>Pectinoidea</taxon>
        <taxon>Pectinidae</taxon>
        <taxon>Mizuhopecten</taxon>
    </lineage>
</organism>
<evidence type="ECO:0000256" key="2">
    <source>
        <dbReference type="ARBA" id="ARBA00004123"/>
    </source>
</evidence>
<dbReference type="SUPFAM" id="SSF57667">
    <property type="entry name" value="beta-beta-alpha zinc fingers"/>
    <property type="match status" value="3"/>
</dbReference>
<comment type="similarity">
    <text evidence="3">Belongs to the krueppel C2H2-type zinc-finger protein family.</text>
</comment>
<dbReference type="InterPro" id="IPR050527">
    <property type="entry name" value="Snail/Krueppel_Znf"/>
</dbReference>
<dbReference type="Gene3D" id="3.30.160.60">
    <property type="entry name" value="Classic Zinc Finger"/>
    <property type="match status" value="3"/>
</dbReference>
<dbReference type="GO" id="GO:0000981">
    <property type="term" value="F:DNA-binding transcription factor activity, RNA polymerase II-specific"/>
    <property type="evidence" value="ECO:0007669"/>
    <property type="project" value="TreeGrafter"/>
</dbReference>
<keyword evidence="10" id="KW-0805">Transcription regulation</keyword>
<evidence type="ECO:0000256" key="5">
    <source>
        <dbReference type="ARBA" id="ARBA00022723"/>
    </source>
</evidence>
<keyword evidence="11" id="KW-0238">DNA-binding</keyword>
<evidence type="ECO:0000259" key="15">
    <source>
        <dbReference type="PROSITE" id="PS50157"/>
    </source>
</evidence>
<dbReference type="InterPro" id="IPR036236">
    <property type="entry name" value="Znf_C2H2_sf"/>
</dbReference>
<dbReference type="SMART" id="SM00355">
    <property type="entry name" value="ZnF_C2H2"/>
    <property type="match status" value="5"/>
</dbReference>